<evidence type="ECO:0000256" key="3">
    <source>
        <dbReference type="ARBA" id="ARBA00022552"/>
    </source>
</evidence>
<dbReference type="Pfam" id="PF05997">
    <property type="entry name" value="Nop52"/>
    <property type="match status" value="1"/>
</dbReference>
<dbReference type="STRING" id="205130.ENSMAMP00000010567"/>
<dbReference type="InParanoid" id="A0A3Q3LB89"/>
<protein>
    <submittedName>
        <fullName evidence="6">Ribosomal RNA processing 1</fullName>
    </submittedName>
</protein>
<feature type="compositionally biased region" description="Basic and acidic residues" evidence="5">
    <location>
        <begin position="530"/>
        <end position="540"/>
    </location>
</feature>
<dbReference type="CTD" id="8568"/>
<feature type="compositionally biased region" description="Basic and acidic residues" evidence="5">
    <location>
        <begin position="378"/>
        <end position="388"/>
    </location>
</feature>
<dbReference type="PANTHER" id="PTHR13026">
    <property type="entry name" value="NNP-1 PROTEIN NOVEL NUCLEAR PROTEIN 1 NOP52"/>
    <property type="match status" value="1"/>
</dbReference>
<feature type="region of interest" description="Disordered" evidence="5">
    <location>
        <begin position="326"/>
        <end position="444"/>
    </location>
</feature>
<dbReference type="Ensembl" id="ENSMAMT00000010838.2">
    <property type="protein sequence ID" value="ENSMAMP00000010567.1"/>
    <property type="gene ID" value="ENSMAMG00000007131.2"/>
</dbReference>
<name>A0A3Q3LB89_9TELE</name>
<reference evidence="6" key="1">
    <citation type="submission" date="2025-08" db="UniProtKB">
        <authorList>
            <consortium name="Ensembl"/>
        </authorList>
    </citation>
    <scope>IDENTIFICATION</scope>
</reference>
<dbReference type="InterPro" id="IPR010301">
    <property type="entry name" value="RRP1"/>
</dbReference>
<evidence type="ECO:0000256" key="1">
    <source>
        <dbReference type="ARBA" id="ARBA00004123"/>
    </source>
</evidence>
<accession>A0A3Q3LB89</accession>
<comment type="similarity">
    <text evidence="2">Belongs to the RRP1 family.</text>
</comment>
<dbReference type="AlphaFoldDB" id="A0A3Q3LB89"/>
<keyword evidence="3" id="KW-0698">rRNA processing</keyword>
<keyword evidence="7" id="KW-1185">Reference proteome</keyword>
<feature type="region of interest" description="Disordered" evidence="5">
    <location>
        <begin position="246"/>
        <end position="271"/>
    </location>
</feature>
<feature type="region of interest" description="Disordered" evidence="5">
    <location>
        <begin position="773"/>
        <end position="797"/>
    </location>
</feature>
<evidence type="ECO:0000256" key="5">
    <source>
        <dbReference type="SAM" id="MobiDB-lite"/>
    </source>
</evidence>
<dbReference type="GO" id="GO:0030688">
    <property type="term" value="C:preribosome, small subunit precursor"/>
    <property type="evidence" value="ECO:0007669"/>
    <property type="project" value="InterPro"/>
</dbReference>
<keyword evidence="4" id="KW-0539">Nucleus</keyword>
<dbReference type="RefSeq" id="XP_026151687.1">
    <property type="nucleotide sequence ID" value="XM_026295902.2"/>
</dbReference>
<feature type="region of interest" description="Disordered" evidence="5">
    <location>
        <begin position="634"/>
        <end position="669"/>
    </location>
</feature>
<dbReference type="GeneTree" id="ENSGT00390000011821"/>
<organism evidence="6 7">
    <name type="scientific">Mastacembelus armatus</name>
    <name type="common">zig-zag eel</name>
    <dbReference type="NCBI Taxonomy" id="205130"/>
    <lineage>
        <taxon>Eukaryota</taxon>
        <taxon>Metazoa</taxon>
        <taxon>Chordata</taxon>
        <taxon>Craniata</taxon>
        <taxon>Vertebrata</taxon>
        <taxon>Euteleostomi</taxon>
        <taxon>Actinopterygii</taxon>
        <taxon>Neopterygii</taxon>
        <taxon>Teleostei</taxon>
        <taxon>Neoteleostei</taxon>
        <taxon>Acanthomorphata</taxon>
        <taxon>Anabantaria</taxon>
        <taxon>Synbranchiformes</taxon>
        <taxon>Mastacembelidae</taxon>
        <taxon>Mastacembelus</taxon>
    </lineage>
</organism>
<dbReference type="GO" id="GO:0005634">
    <property type="term" value="C:nucleus"/>
    <property type="evidence" value="ECO:0007669"/>
    <property type="project" value="UniProtKB-SubCell"/>
</dbReference>
<dbReference type="GO" id="GO:0006364">
    <property type="term" value="P:rRNA processing"/>
    <property type="evidence" value="ECO:0007669"/>
    <property type="project" value="UniProtKB-KW"/>
</dbReference>
<feature type="region of interest" description="Disordered" evidence="5">
    <location>
        <begin position="864"/>
        <end position="886"/>
    </location>
</feature>
<feature type="region of interest" description="Disordered" evidence="5">
    <location>
        <begin position="530"/>
        <end position="562"/>
    </location>
</feature>
<comment type="subcellular location">
    <subcellularLocation>
        <location evidence="1">Nucleus</location>
    </subcellularLocation>
</comment>
<dbReference type="GeneID" id="113123677"/>
<sequence>MAATQELEVQFAQRLASNEKPIRTKAIKKLRKYINARSQKATGGFTSDELLKLWKGLFYCLWMQDKPLLQEQLSKQISTLIHSFHSIDGQFLYLESFLQTFKREWTGIDRLRMDKFFQLVRFMFRQTFEMLKRKNWEDSVVARFLELLTTQLLQNVSAAPSGLQFHILDLYMTELATVGSAELTASQNLVFIEPFCKTAVKTKDRSLFGAICNSIFSAIVDQAPFAIEDLIKEVKAAEDLDSWQASEECEDSELKEEEEEDEHLHLEDSGTELSCDDIGPVLQFDYAALADKLFELASRSSTPSHNRQRLYKIIKVLRDLSQGVFPQDQYPEDVSTDEDDEMFGSRKKMKRVRANVEEETPAAKKSKGKKTETSTCNEQKKDLGKDDGDQADPTTNDAQRKKKKKKKPAWGQNAGGEENTEKSEQGQTVALTPSTIKETKGDPKCSQIGALEKKAQMKSVALSVKVTEAAAPHSWSKALFPSEEKKLPLVGVKEAVASLRKPCATDKDQSETLSKKKIVMDTCEHKPEVTKTVKEQRTAEPEMSPEAYATFSGKKKRKSLKAELQRNAIKALSEVSAAVESTTASCKVLEGTGPETGSLTPAKKNAEREWGKGGQTHVNDLSSEAYVISTHYEDSAENGTTIGLEKPNYAKTPVKKSKKNSLKSDEAQRVEIEERQSNAEITSEALQHTIANPLKKMTKGKGQQKVMMIEEKAQTPEDTTLETSAAAVESTLTPLKKKTRKNQKEPKIRMEEEQVVVKIPQVMDAEKLLLKSTMIPPAKKKKKTTKLAPNQNNKSLNEKHLQVVHSVDNIGLDESDVGCSSRKLTKKKRKIPVVFEFEADELETTLQEAAYVNGFADNKIITKKTKLGNDPAEPSTPLSTKKTPKKTKIVSGLESDFITFQGNAAVPAPLFCKAEGNTPLSSKKKKTQTPKSESKKVTFGLKNNKTAEFRKTDRSLLVSPDGSSRVPFDPMQKPKFGVLKSPPLSTSLKKIPNLNMSSNTPKSTARRRPSSADFF</sequence>
<feature type="region of interest" description="Disordered" evidence="5">
    <location>
        <begin position="913"/>
        <end position="936"/>
    </location>
</feature>
<feature type="region of interest" description="Disordered" evidence="5">
    <location>
        <begin position="950"/>
        <end position="1015"/>
    </location>
</feature>
<reference evidence="6" key="2">
    <citation type="submission" date="2025-09" db="UniProtKB">
        <authorList>
            <consortium name="Ensembl"/>
        </authorList>
    </citation>
    <scope>IDENTIFICATION</scope>
</reference>
<feature type="region of interest" description="Disordered" evidence="5">
    <location>
        <begin position="579"/>
        <end position="617"/>
    </location>
</feature>
<feature type="compositionally biased region" description="Acidic residues" evidence="5">
    <location>
        <begin position="247"/>
        <end position="261"/>
    </location>
</feature>
<feature type="compositionally biased region" description="Polar residues" evidence="5">
    <location>
        <begin position="983"/>
        <end position="1003"/>
    </location>
</feature>
<dbReference type="Proteomes" id="UP000261640">
    <property type="component" value="Unplaced"/>
</dbReference>
<dbReference type="PANTHER" id="PTHR13026:SF0">
    <property type="entry name" value="RIBOSOMAL RNA PROCESSING 1B"/>
    <property type="match status" value="1"/>
</dbReference>
<evidence type="ECO:0000313" key="6">
    <source>
        <dbReference type="Ensembl" id="ENSMAMP00000010567.1"/>
    </source>
</evidence>
<feature type="compositionally biased region" description="Acidic residues" evidence="5">
    <location>
        <begin position="330"/>
        <end position="342"/>
    </location>
</feature>
<evidence type="ECO:0000313" key="7">
    <source>
        <dbReference type="Proteomes" id="UP000261640"/>
    </source>
</evidence>
<evidence type="ECO:0000256" key="2">
    <source>
        <dbReference type="ARBA" id="ARBA00006374"/>
    </source>
</evidence>
<evidence type="ECO:0000256" key="4">
    <source>
        <dbReference type="ARBA" id="ARBA00023242"/>
    </source>
</evidence>
<feature type="compositionally biased region" description="Polar residues" evidence="5">
    <location>
        <begin position="425"/>
        <end position="436"/>
    </location>
</feature>
<proteinExistence type="inferred from homology"/>